<dbReference type="GO" id="GO:0000976">
    <property type="term" value="F:transcription cis-regulatory region binding"/>
    <property type="evidence" value="ECO:0007669"/>
    <property type="project" value="TreeGrafter"/>
</dbReference>
<feature type="region of interest" description="Disordered" evidence="3">
    <location>
        <begin position="1"/>
        <end position="41"/>
    </location>
</feature>
<dbReference type="EMBL" id="BACD03000048">
    <property type="protein sequence ID" value="GAO51554.1"/>
    <property type="molecule type" value="Genomic_DNA"/>
</dbReference>
<reference evidence="5 6" key="1">
    <citation type="journal article" date="2011" name="J. Gen. Appl. Microbiol.">
        <title>Draft genome sequencing of the enigmatic yeast Saitoella complicata.</title>
        <authorList>
            <person name="Nishida H."/>
            <person name="Hamamoto M."/>
            <person name="Sugiyama J."/>
        </authorList>
    </citation>
    <scope>NUCLEOTIDE SEQUENCE [LARGE SCALE GENOMIC DNA]</scope>
    <source>
        <strain evidence="5 6">NRRL Y-17804</strain>
    </source>
</reference>
<evidence type="ECO:0000256" key="2">
    <source>
        <dbReference type="ARBA" id="ARBA00023242"/>
    </source>
</evidence>
<evidence type="ECO:0000256" key="1">
    <source>
        <dbReference type="ARBA" id="ARBA00004123"/>
    </source>
</evidence>
<sequence>MPSSTSTSTKSSAAASRKTMPSPAAGASATSGNGRKAPRSKSGCWTCRVRKVKCDERRPTCGQCSRLQIHCEGYSSRFSFRDDTQRVMKRMASVTSTVGNPVFDPHYALRRPSISSPMSDDPPHLELEYCTPGTKYIILDATSFEGYDQNGDDSDNNEEGGSRNSYSPRQEQLWQQLPRGEKRLGSGSSESSVEKRRRTLDAGELATQGLLAMAGVIPTGPPPRTSIHALVDPTPAAHIQYSSHQHWYPPPPNYHQHPYHQRKPQPYLPPVQTHFQPMEVDNNYDDEPAEAVYYNEDARPVDMGCDKSQTTSLPTPATTESDTSGSLRGPGSPSPSFAALPPSDIVITHTIDNSVTYFGQPPSSATAKASATVSKSTGVIPLASICELESPSARLQLTEPAPRGVQTFLDRELLVHYLRVVAPKLMAPNRGPRSPFVQIFVELAKDSPPVTHAILAISALNMSKMKDSIPLEALMHYNQAATMLSQSLGDPKLQLQDGTLGTICLLVLYEITAAENDKWKQHLKGAREIILARGRLLTDEQRNREGRFLTWWLGLLDSYAAMSAGGDGRLIQDLVQQDMLPIAGEGKMLPTLKKTKQEIEEHKLAGPMYKLFQNMVIWASQLWNFAKWAKQENRTDEEKITRFKELGKELDAIWATRSAGVDQMREKMNQAGSVDDSWPMIVAHQVMSYYRACRIHLFRSTYTSAPQTPALRRDVEEVLTIARYAGRTAPASERRYLLFPLFLAGVETWVQAEREEVLTILLGMEGQSVGNNYERTRQLLEEVLRRQEEIDHAAVAGECEYRRIDWEAVMKDIYVEGQIVMI</sequence>
<feature type="compositionally biased region" description="Polar residues" evidence="3">
    <location>
        <begin position="162"/>
        <end position="175"/>
    </location>
</feature>
<comment type="caution">
    <text evidence="5">The sequence shown here is derived from an EMBL/GenBank/DDBJ whole genome shotgun (WGS) entry which is preliminary data.</text>
</comment>
<dbReference type="PANTHER" id="PTHR37534:SF49">
    <property type="entry name" value="LYSINE BIOSYNTHESIS REGULATORY PROTEIN LYS14"/>
    <property type="match status" value="1"/>
</dbReference>
<dbReference type="InterPro" id="IPR001138">
    <property type="entry name" value="Zn2Cys6_DnaBD"/>
</dbReference>
<dbReference type="PROSITE" id="PS00463">
    <property type="entry name" value="ZN2_CY6_FUNGAL_1"/>
    <property type="match status" value="1"/>
</dbReference>
<reference evidence="5 6" key="2">
    <citation type="journal article" date="2014" name="J. Gen. Appl. Microbiol.">
        <title>The early diverging ascomycetous budding yeast Saitoella complicata has three histone deacetylases belonging to the Clr6, Hos2, and Rpd3 lineages.</title>
        <authorList>
            <person name="Nishida H."/>
            <person name="Matsumoto T."/>
            <person name="Kondo S."/>
            <person name="Hamamoto M."/>
            <person name="Yoshikawa H."/>
        </authorList>
    </citation>
    <scope>NUCLEOTIDE SEQUENCE [LARGE SCALE GENOMIC DNA]</scope>
    <source>
        <strain evidence="5 6">NRRL Y-17804</strain>
    </source>
</reference>
<evidence type="ECO:0000313" key="5">
    <source>
        <dbReference type="EMBL" id="GAO51554.1"/>
    </source>
</evidence>
<feature type="compositionally biased region" description="Low complexity" evidence="3">
    <location>
        <begin position="1"/>
        <end position="32"/>
    </location>
</feature>
<organism evidence="5 6">
    <name type="scientific">Saitoella complicata (strain BCRC 22490 / CBS 7301 / JCM 7358 / NBRC 10748 / NRRL Y-17804)</name>
    <dbReference type="NCBI Taxonomy" id="698492"/>
    <lineage>
        <taxon>Eukaryota</taxon>
        <taxon>Fungi</taxon>
        <taxon>Dikarya</taxon>
        <taxon>Ascomycota</taxon>
        <taxon>Taphrinomycotina</taxon>
        <taxon>Taphrinomycotina incertae sedis</taxon>
        <taxon>Saitoella</taxon>
    </lineage>
</organism>
<keyword evidence="2" id="KW-0539">Nucleus</keyword>
<feature type="compositionally biased region" description="Polar residues" evidence="3">
    <location>
        <begin position="307"/>
        <end position="323"/>
    </location>
</feature>
<dbReference type="Pfam" id="PF11951">
    <property type="entry name" value="Fungal_trans_2"/>
    <property type="match status" value="1"/>
</dbReference>
<dbReference type="PROSITE" id="PS50048">
    <property type="entry name" value="ZN2_CY6_FUNGAL_2"/>
    <property type="match status" value="1"/>
</dbReference>
<feature type="compositionally biased region" description="Low complexity" evidence="3">
    <location>
        <begin position="324"/>
        <end position="340"/>
    </location>
</feature>
<dbReference type="Pfam" id="PF00172">
    <property type="entry name" value="Zn_clus"/>
    <property type="match status" value="1"/>
</dbReference>
<dbReference type="SUPFAM" id="SSF57701">
    <property type="entry name" value="Zn2/Cys6 DNA-binding domain"/>
    <property type="match status" value="1"/>
</dbReference>
<name>A0A0E9NNZ1_SAICN</name>
<dbReference type="Proteomes" id="UP000033140">
    <property type="component" value="Unassembled WGS sequence"/>
</dbReference>
<dbReference type="GO" id="GO:0000981">
    <property type="term" value="F:DNA-binding transcription factor activity, RNA polymerase II-specific"/>
    <property type="evidence" value="ECO:0007669"/>
    <property type="project" value="InterPro"/>
</dbReference>
<gene>
    <name evidence="5" type="ORF">G7K_5653-t1</name>
</gene>
<feature type="region of interest" description="Disordered" evidence="3">
    <location>
        <begin position="145"/>
        <end position="199"/>
    </location>
</feature>
<dbReference type="CDD" id="cd00067">
    <property type="entry name" value="GAL4"/>
    <property type="match status" value="1"/>
</dbReference>
<dbReference type="AlphaFoldDB" id="A0A0E9NNZ1"/>
<proteinExistence type="predicted"/>
<dbReference type="Gene3D" id="4.10.240.10">
    <property type="entry name" value="Zn(2)-C6 fungal-type DNA-binding domain"/>
    <property type="match status" value="1"/>
</dbReference>
<protein>
    <recommendedName>
        <fullName evidence="4">Zn(2)-C6 fungal-type domain-containing protein</fullName>
    </recommendedName>
</protein>
<comment type="subcellular location">
    <subcellularLocation>
        <location evidence="1">Nucleus</location>
    </subcellularLocation>
</comment>
<accession>A0A0E9NNZ1</accession>
<dbReference type="GO" id="GO:0045944">
    <property type="term" value="P:positive regulation of transcription by RNA polymerase II"/>
    <property type="evidence" value="ECO:0007669"/>
    <property type="project" value="TreeGrafter"/>
</dbReference>
<feature type="region of interest" description="Disordered" evidence="3">
    <location>
        <begin position="297"/>
        <end position="340"/>
    </location>
</feature>
<evidence type="ECO:0000259" key="4">
    <source>
        <dbReference type="PROSITE" id="PS50048"/>
    </source>
</evidence>
<keyword evidence="6" id="KW-1185">Reference proteome</keyword>
<dbReference type="SMART" id="SM00066">
    <property type="entry name" value="GAL4"/>
    <property type="match status" value="1"/>
</dbReference>
<dbReference type="STRING" id="698492.A0A0E9NNZ1"/>
<dbReference type="InterPro" id="IPR036864">
    <property type="entry name" value="Zn2-C6_fun-type_DNA-bd_sf"/>
</dbReference>
<reference evidence="5 6" key="3">
    <citation type="journal article" date="2015" name="Genome Announc.">
        <title>Draft Genome Sequence of the Archiascomycetous Yeast Saitoella complicata.</title>
        <authorList>
            <person name="Yamauchi K."/>
            <person name="Kondo S."/>
            <person name="Hamamoto M."/>
            <person name="Takahashi Y."/>
            <person name="Ogura Y."/>
            <person name="Hayashi T."/>
            <person name="Nishida H."/>
        </authorList>
    </citation>
    <scope>NUCLEOTIDE SEQUENCE [LARGE SCALE GENOMIC DNA]</scope>
    <source>
        <strain evidence="5 6">NRRL Y-17804</strain>
    </source>
</reference>
<evidence type="ECO:0000313" key="6">
    <source>
        <dbReference type="Proteomes" id="UP000033140"/>
    </source>
</evidence>
<dbReference type="GO" id="GO:0005634">
    <property type="term" value="C:nucleus"/>
    <property type="evidence" value="ECO:0007669"/>
    <property type="project" value="UniProtKB-SubCell"/>
</dbReference>
<dbReference type="GO" id="GO:0008270">
    <property type="term" value="F:zinc ion binding"/>
    <property type="evidence" value="ECO:0007669"/>
    <property type="project" value="InterPro"/>
</dbReference>
<feature type="domain" description="Zn(2)-C6 fungal-type" evidence="4">
    <location>
        <begin position="43"/>
        <end position="71"/>
    </location>
</feature>
<evidence type="ECO:0000256" key="3">
    <source>
        <dbReference type="SAM" id="MobiDB-lite"/>
    </source>
</evidence>
<dbReference type="PANTHER" id="PTHR37534">
    <property type="entry name" value="TRANSCRIPTIONAL ACTIVATOR PROTEIN UGA3"/>
    <property type="match status" value="1"/>
</dbReference>
<dbReference type="InterPro" id="IPR021858">
    <property type="entry name" value="Fun_TF"/>
</dbReference>